<dbReference type="EMBL" id="JASCZI010061419">
    <property type="protein sequence ID" value="MED6138663.1"/>
    <property type="molecule type" value="Genomic_DNA"/>
</dbReference>
<evidence type="ECO:0000313" key="2">
    <source>
        <dbReference type="Proteomes" id="UP001341840"/>
    </source>
</evidence>
<reference evidence="1 2" key="1">
    <citation type="journal article" date="2023" name="Plants (Basel)">
        <title>Bridging the Gap: Combining Genomics and Transcriptomics Approaches to Understand Stylosanthes scabra, an Orphan Legume from the Brazilian Caatinga.</title>
        <authorList>
            <person name="Ferreira-Neto J.R.C."/>
            <person name="da Silva M.D."/>
            <person name="Binneck E."/>
            <person name="de Melo N.F."/>
            <person name="da Silva R.H."/>
            <person name="de Melo A.L.T.M."/>
            <person name="Pandolfi V."/>
            <person name="Bustamante F.O."/>
            <person name="Brasileiro-Vidal A.C."/>
            <person name="Benko-Iseppon A.M."/>
        </authorList>
    </citation>
    <scope>NUCLEOTIDE SEQUENCE [LARGE SCALE GENOMIC DNA]</scope>
    <source>
        <tissue evidence="1">Leaves</tissue>
    </source>
</reference>
<organism evidence="1 2">
    <name type="scientific">Stylosanthes scabra</name>
    <dbReference type="NCBI Taxonomy" id="79078"/>
    <lineage>
        <taxon>Eukaryota</taxon>
        <taxon>Viridiplantae</taxon>
        <taxon>Streptophyta</taxon>
        <taxon>Embryophyta</taxon>
        <taxon>Tracheophyta</taxon>
        <taxon>Spermatophyta</taxon>
        <taxon>Magnoliopsida</taxon>
        <taxon>eudicotyledons</taxon>
        <taxon>Gunneridae</taxon>
        <taxon>Pentapetalae</taxon>
        <taxon>rosids</taxon>
        <taxon>fabids</taxon>
        <taxon>Fabales</taxon>
        <taxon>Fabaceae</taxon>
        <taxon>Papilionoideae</taxon>
        <taxon>50 kb inversion clade</taxon>
        <taxon>dalbergioids sensu lato</taxon>
        <taxon>Dalbergieae</taxon>
        <taxon>Pterocarpus clade</taxon>
        <taxon>Stylosanthes</taxon>
    </lineage>
</organism>
<dbReference type="Proteomes" id="UP001341840">
    <property type="component" value="Unassembled WGS sequence"/>
</dbReference>
<protein>
    <submittedName>
        <fullName evidence="1">Uncharacterized protein</fullName>
    </submittedName>
</protein>
<name>A0ABU6SS68_9FABA</name>
<sequence length="110" mass="12124">MKHSCNLLPYPVFISRLADRYQMPVFAGDVFYEAATTGLASRVAATTSSLHSPLYLRSVFIGAFSARGYEALGYAGEIDASSESPDREHPAYDLPSIPGCRFFRARAHIF</sequence>
<proteinExistence type="predicted"/>
<evidence type="ECO:0000313" key="1">
    <source>
        <dbReference type="EMBL" id="MED6138663.1"/>
    </source>
</evidence>
<gene>
    <name evidence="1" type="ORF">PIB30_076512</name>
</gene>
<keyword evidence="2" id="KW-1185">Reference proteome</keyword>
<comment type="caution">
    <text evidence="1">The sequence shown here is derived from an EMBL/GenBank/DDBJ whole genome shotgun (WGS) entry which is preliminary data.</text>
</comment>
<accession>A0ABU6SS68</accession>